<dbReference type="eggNOG" id="COG0391">
    <property type="taxonomic scope" value="Bacteria"/>
</dbReference>
<evidence type="ECO:0000313" key="2">
    <source>
        <dbReference type="EMBL" id="AGF79699.1"/>
    </source>
</evidence>
<evidence type="ECO:0000256" key="1">
    <source>
        <dbReference type="ARBA" id="ARBA00022490"/>
    </source>
</evidence>
<dbReference type="GO" id="GO:0043743">
    <property type="term" value="F:LPPG:FO 2-phospho-L-lactate transferase activity"/>
    <property type="evidence" value="ECO:0007669"/>
    <property type="project" value="InterPro"/>
</dbReference>
<reference evidence="3" key="1">
    <citation type="journal article" date="2013" name="Stand. Genomic Sci.">
        <title>Complete genome sequence of Desulfocapsa sulfexigens, a marine deltaproteobacterium specialized in disproportionating inorganic sulfur compounds.</title>
        <authorList>
            <person name="Finster K.W."/>
            <person name="Kjeldsen K.U."/>
            <person name="Kube M."/>
            <person name="Reinhardt R."/>
            <person name="Mussmann M."/>
            <person name="Amann R."/>
            <person name="Schreiber L."/>
        </authorList>
    </citation>
    <scope>NUCLEOTIDE SEQUENCE [LARGE SCALE GENOMIC DNA]</scope>
    <source>
        <strain evidence="3">DSM 10523 / SB164P1</strain>
    </source>
</reference>
<dbReference type="InterPro" id="IPR010119">
    <property type="entry name" value="Gluconeogen_factor"/>
</dbReference>
<dbReference type="AlphaFoldDB" id="M1NJF4"/>
<dbReference type="KEGG" id="dsf:UWK_03172"/>
<dbReference type="Gene3D" id="3.40.50.10680">
    <property type="entry name" value="CofD-like domains"/>
    <property type="match status" value="1"/>
</dbReference>
<dbReference type="STRING" id="1167006.UWK_03172"/>
<name>M1NJF4_DESSD</name>
<keyword evidence="1" id="KW-0963">Cytoplasm</keyword>
<dbReference type="InterPro" id="IPR038136">
    <property type="entry name" value="CofD-like_dom_sf"/>
</dbReference>
<dbReference type="Pfam" id="PF01933">
    <property type="entry name" value="CofD"/>
    <property type="match status" value="1"/>
</dbReference>
<evidence type="ECO:0008006" key="4">
    <source>
        <dbReference type="Google" id="ProtNLM"/>
    </source>
</evidence>
<dbReference type="PANTHER" id="PTHR30135">
    <property type="entry name" value="UNCHARACTERIZED PROTEIN YVCK-RELATED"/>
    <property type="match status" value="1"/>
</dbReference>
<dbReference type="SUPFAM" id="SSF142338">
    <property type="entry name" value="CofD-like"/>
    <property type="match status" value="1"/>
</dbReference>
<dbReference type="Proteomes" id="UP000011721">
    <property type="component" value="Chromosome"/>
</dbReference>
<dbReference type="PATRIC" id="fig|1167006.5.peg.3420"/>
<keyword evidence="3" id="KW-1185">Reference proteome</keyword>
<sequence>MEVKETTELVESGVAECLKQIDRKALSPLDLLPHTDIREKLVELVLAGVPDGLPPETATDLQRVKNSLNQEPVSHLNVVVFGGGTGLSTIIGGDSRAESWVNDPFQGLKALFPKTRSIVCITDDGGSTGELLKDLPLIALGDIRHVLLSSIQLARLQEYYSLTEIEAAQCVKILARVFNHRFSEKPTSNTKLLHDCGLIGDADTVLPAAIFGSLERIIHKLFVDPRLQVTLNRPHCLGNLILVSSIYEQIPAHFTNAALISEPDLIRQNIHRGIASLCTILGADEHAVMPCTYVPAELSLRYTNGVQVTGEHKSSEARRGYPVDTVLINFCAEPEVSDDVLGLIHNADIMIMAPGSLYSSLVPIFQVPKIAEAVKNNRKALKILVSNLWVQAGETDISIYNPERKFLLSDLLKAYERNIPGGTGGLFDKVLCLSLKDVPATVIQNYAVEGKIPIYLDRDEVREQGIIPLECGIYSRTALRDDGVIRHDPKQFALVVRTLWAIASTLPVPLVSGSRKSQVVDPKRKYLTSMQVPCLRYTKINEYLSGLRIELSRNSHKKVDAIKQTLREILWTHKDIPMEHLLFVKGIQCIADKKWKRNQNWDKVFSFYDPEDCMVKIRQDQFSSNVDFEIAFLVALGQGLLGNYAARKEIRPLVSGKSSLGKAYHLYLKPFSERVCYFSDEALARYLILARMVPDSSDATHFTRLVNGREGFTPPGLLMGLTYAWYLDNRFASHIEYKMAVMKIDPSDLIPEQVRMKSRRERLTVFFREMVFKH</sequence>
<dbReference type="HOGENOM" id="CLU_367912_0_0_7"/>
<evidence type="ECO:0000313" key="3">
    <source>
        <dbReference type="Proteomes" id="UP000011721"/>
    </source>
</evidence>
<dbReference type="PANTHER" id="PTHR30135:SF3">
    <property type="entry name" value="GLUCONEOGENESIS FACTOR-RELATED"/>
    <property type="match status" value="1"/>
</dbReference>
<accession>M1NJF4</accession>
<proteinExistence type="predicted"/>
<dbReference type="InterPro" id="IPR002882">
    <property type="entry name" value="CofD"/>
</dbReference>
<organism evidence="2 3">
    <name type="scientific">Desulfocapsa sulfexigens (strain DSM 10523 / SB164P1)</name>
    <dbReference type="NCBI Taxonomy" id="1167006"/>
    <lineage>
        <taxon>Bacteria</taxon>
        <taxon>Pseudomonadati</taxon>
        <taxon>Thermodesulfobacteriota</taxon>
        <taxon>Desulfobulbia</taxon>
        <taxon>Desulfobulbales</taxon>
        <taxon>Desulfocapsaceae</taxon>
        <taxon>Desulfocapsa</taxon>
    </lineage>
</organism>
<protein>
    <recommendedName>
        <fullName evidence="4">YvcK family protein</fullName>
    </recommendedName>
</protein>
<gene>
    <name evidence="2" type="ordered locus">UWK_03172</name>
</gene>
<dbReference type="EMBL" id="CP003985">
    <property type="protein sequence ID" value="AGF79699.1"/>
    <property type="molecule type" value="Genomic_DNA"/>
</dbReference>